<dbReference type="PANTHER" id="PTHR33279">
    <property type="entry name" value="SULFUR CARRIER PROTEIN YEDF-RELATED"/>
    <property type="match status" value="1"/>
</dbReference>
<keyword evidence="4" id="KW-1185">Reference proteome</keyword>
<evidence type="ECO:0000259" key="2">
    <source>
        <dbReference type="PROSITE" id="PS01148"/>
    </source>
</evidence>
<dbReference type="NCBIfam" id="TIGR03527">
    <property type="entry name" value="selenium_YedF"/>
    <property type="match status" value="1"/>
</dbReference>
<accession>A0ABN1J292</accession>
<dbReference type="EMBL" id="BAAACF010000002">
    <property type="protein sequence ID" value="GAA0726582.1"/>
    <property type="molecule type" value="Genomic_DNA"/>
</dbReference>
<sequence length="192" mass="21574">MKFIDCTGLKCPMPVIQTKRFFDSIEEGVAEIIVDNEIAKNNIIKYSTNNGYSFEIKEEKEDFYKIIINKNGKSEEVKDYSKSITLVVADNKLGAGSEELGSILMRSYFFALTESNDLPKNIIFLNSGVNLTTEGSAVLESLKKLEEKGAAIYSCGTCLDYYNLKDKLQIGEISNMYDIVEKMNSSHNTIKI</sequence>
<dbReference type="Pfam" id="PF02635">
    <property type="entry name" value="DsrE"/>
    <property type="match status" value="1"/>
</dbReference>
<name>A0ABN1J292_9CLOT</name>
<feature type="domain" description="UPF0033" evidence="2">
    <location>
        <begin position="4"/>
        <end position="28"/>
    </location>
</feature>
<dbReference type="InterPro" id="IPR003787">
    <property type="entry name" value="Sulphur_relay_DsrE/F-like"/>
</dbReference>
<organism evidence="3 4">
    <name type="scientific">Clostridium malenominatum</name>
    <dbReference type="NCBI Taxonomy" id="1539"/>
    <lineage>
        <taxon>Bacteria</taxon>
        <taxon>Bacillati</taxon>
        <taxon>Bacillota</taxon>
        <taxon>Clostridia</taxon>
        <taxon>Eubacteriales</taxon>
        <taxon>Clostridiaceae</taxon>
        <taxon>Clostridium</taxon>
    </lineage>
</organism>
<dbReference type="InterPro" id="IPR027396">
    <property type="entry name" value="DsrEFH-like"/>
</dbReference>
<proteinExistence type="inferred from homology"/>
<comment type="caution">
    <text evidence="3">The sequence shown here is derived from an EMBL/GenBank/DDBJ whole genome shotgun (WGS) entry which is preliminary data.</text>
</comment>
<dbReference type="InterPro" id="IPR001455">
    <property type="entry name" value="TusA-like"/>
</dbReference>
<dbReference type="PROSITE" id="PS01148">
    <property type="entry name" value="UPF0033"/>
    <property type="match status" value="1"/>
</dbReference>
<dbReference type="Proteomes" id="UP001500339">
    <property type="component" value="Unassembled WGS sequence"/>
</dbReference>
<gene>
    <name evidence="3" type="primary">yedF</name>
    <name evidence="3" type="ORF">GCM10008905_23330</name>
</gene>
<evidence type="ECO:0000313" key="4">
    <source>
        <dbReference type="Proteomes" id="UP001500339"/>
    </source>
</evidence>
<dbReference type="PANTHER" id="PTHR33279:SF6">
    <property type="entry name" value="SULFUR CARRIER PROTEIN YEDF-RELATED"/>
    <property type="match status" value="1"/>
</dbReference>
<comment type="similarity">
    <text evidence="1">Belongs to the sulfur carrier protein TusA family.</text>
</comment>
<reference evidence="3 4" key="1">
    <citation type="journal article" date="2019" name="Int. J. Syst. Evol. Microbiol.">
        <title>The Global Catalogue of Microorganisms (GCM) 10K type strain sequencing project: providing services to taxonomists for standard genome sequencing and annotation.</title>
        <authorList>
            <consortium name="The Broad Institute Genomics Platform"/>
            <consortium name="The Broad Institute Genome Sequencing Center for Infectious Disease"/>
            <person name="Wu L."/>
            <person name="Ma J."/>
        </authorList>
    </citation>
    <scope>NUCLEOTIDE SEQUENCE [LARGE SCALE GENOMIC DNA]</scope>
    <source>
        <strain evidence="3 4">JCM 1405</strain>
    </source>
</reference>
<dbReference type="Pfam" id="PF01206">
    <property type="entry name" value="TusA"/>
    <property type="match status" value="1"/>
</dbReference>
<dbReference type="SUPFAM" id="SSF64307">
    <property type="entry name" value="SirA-like"/>
    <property type="match status" value="1"/>
</dbReference>
<dbReference type="CDD" id="cd03421">
    <property type="entry name" value="SirA_like_N"/>
    <property type="match status" value="1"/>
</dbReference>
<dbReference type="InterPro" id="IPR019870">
    <property type="entry name" value="Se_metab_YedF"/>
</dbReference>
<dbReference type="InterPro" id="IPR036868">
    <property type="entry name" value="TusA-like_sf"/>
</dbReference>
<evidence type="ECO:0000313" key="3">
    <source>
        <dbReference type="EMBL" id="GAA0726582.1"/>
    </source>
</evidence>
<evidence type="ECO:0000256" key="1">
    <source>
        <dbReference type="ARBA" id="ARBA00008984"/>
    </source>
</evidence>
<protein>
    <submittedName>
        <fullName evidence="3">Sulfurtransferase-like selenium metabolism protein YedF</fullName>
    </submittedName>
</protein>
<dbReference type="RefSeq" id="WP_343769883.1">
    <property type="nucleotide sequence ID" value="NZ_BAAACF010000002.1"/>
</dbReference>
<dbReference type="Gene3D" id="3.30.110.40">
    <property type="entry name" value="TusA-like domain"/>
    <property type="match status" value="1"/>
</dbReference>
<dbReference type="SUPFAM" id="SSF75169">
    <property type="entry name" value="DsrEFH-like"/>
    <property type="match status" value="1"/>
</dbReference>